<dbReference type="Gene3D" id="3.40.50.150">
    <property type="entry name" value="Vaccinia Virus protein VP39"/>
    <property type="match status" value="1"/>
</dbReference>
<dbReference type="InterPro" id="IPR029063">
    <property type="entry name" value="SAM-dependent_MTases_sf"/>
</dbReference>
<evidence type="ECO:0000256" key="1">
    <source>
        <dbReference type="ARBA" id="ARBA00022603"/>
    </source>
</evidence>
<dbReference type="InterPro" id="IPR016461">
    <property type="entry name" value="COMT-like"/>
</dbReference>
<protein>
    <recommendedName>
        <fullName evidence="4">O-methyltransferase C-terminal domain-containing protein</fullName>
    </recommendedName>
</protein>
<feature type="domain" description="O-methyltransferase C-terminal" evidence="4">
    <location>
        <begin position="1"/>
        <end position="74"/>
    </location>
</feature>
<proteinExistence type="predicted"/>
<dbReference type="Proteomes" id="UP001201980">
    <property type="component" value="Unassembled WGS sequence"/>
</dbReference>
<dbReference type="InterPro" id="IPR001077">
    <property type="entry name" value="COMT_C"/>
</dbReference>
<evidence type="ECO:0000256" key="2">
    <source>
        <dbReference type="ARBA" id="ARBA00022679"/>
    </source>
</evidence>
<evidence type="ECO:0000313" key="6">
    <source>
        <dbReference type="Proteomes" id="UP001201980"/>
    </source>
</evidence>
<accession>A0AAD5RES0</accession>
<dbReference type="Pfam" id="PF00891">
    <property type="entry name" value="Methyltransf_2"/>
    <property type="match status" value="1"/>
</dbReference>
<keyword evidence="1" id="KW-0489">Methyltransferase</keyword>
<keyword evidence="3" id="KW-0949">S-adenosyl-L-methionine</keyword>
<dbReference type="EMBL" id="JAKWBI020001840">
    <property type="protein sequence ID" value="KAJ2889959.1"/>
    <property type="molecule type" value="Genomic_DNA"/>
</dbReference>
<evidence type="ECO:0000256" key="3">
    <source>
        <dbReference type="ARBA" id="ARBA00022691"/>
    </source>
</evidence>
<evidence type="ECO:0000259" key="4">
    <source>
        <dbReference type="Pfam" id="PF00891"/>
    </source>
</evidence>
<keyword evidence="2" id="KW-0808">Transferase</keyword>
<dbReference type="GO" id="GO:0008171">
    <property type="term" value="F:O-methyltransferase activity"/>
    <property type="evidence" value="ECO:0007669"/>
    <property type="project" value="InterPro"/>
</dbReference>
<reference evidence="5" key="1">
    <citation type="submission" date="2022-07" db="EMBL/GenBank/DDBJ databases">
        <title>Draft genome sequence of Zalerion maritima ATCC 34329, a (micro)plastics degrading marine fungus.</title>
        <authorList>
            <person name="Paco A."/>
            <person name="Goncalves M.F.M."/>
            <person name="Rocha-Santos T.A.P."/>
            <person name="Alves A."/>
        </authorList>
    </citation>
    <scope>NUCLEOTIDE SEQUENCE</scope>
    <source>
        <strain evidence="5">ATCC 34329</strain>
    </source>
</reference>
<dbReference type="PANTHER" id="PTHR43712:SF17">
    <property type="entry name" value="O-METHYLTRANSFERASE"/>
    <property type="match status" value="1"/>
</dbReference>
<gene>
    <name evidence="5" type="ORF">MKZ38_002720</name>
</gene>
<dbReference type="GO" id="GO:0032259">
    <property type="term" value="P:methylation"/>
    <property type="evidence" value="ECO:0007669"/>
    <property type="project" value="UniProtKB-KW"/>
</dbReference>
<sequence length="103" mass="11683">MHSVMHDWPNDVCLSILGRLKDAMKPGYSKILINDNVIPKTRAYWEISGFDITMMAIFSSMERTEEEWVELLEARAGLRIVKIWGGGRGVESLIECELPVESA</sequence>
<dbReference type="AlphaFoldDB" id="A0AAD5RES0"/>
<keyword evidence="6" id="KW-1185">Reference proteome</keyword>
<organism evidence="5 6">
    <name type="scientific">Zalerion maritima</name>
    <dbReference type="NCBI Taxonomy" id="339359"/>
    <lineage>
        <taxon>Eukaryota</taxon>
        <taxon>Fungi</taxon>
        <taxon>Dikarya</taxon>
        <taxon>Ascomycota</taxon>
        <taxon>Pezizomycotina</taxon>
        <taxon>Sordariomycetes</taxon>
        <taxon>Lulworthiomycetidae</taxon>
        <taxon>Lulworthiales</taxon>
        <taxon>Lulworthiaceae</taxon>
        <taxon>Zalerion</taxon>
    </lineage>
</organism>
<dbReference type="PROSITE" id="PS51683">
    <property type="entry name" value="SAM_OMT_II"/>
    <property type="match status" value="1"/>
</dbReference>
<evidence type="ECO:0000313" key="5">
    <source>
        <dbReference type="EMBL" id="KAJ2889959.1"/>
    </source>
</evidence>
<dbReference type="PANTHER" id="PTHR43712">
    <property type="entry name" value="PUTATIVE (AFU_ORTHOLOGUE AFUA_4G14580)-RELATED"/>
    <property type="match status" value="1"/>
</dbReference>
<name>A0AAD5RES0_9PEZI</name>
<dbReference type="SUPFAM" id="SSF53335">
    <property type="entry name" value="S-adenosyl-L-methionine-dependent methyltransferases"/>
    <property type="match status" value="1"/>
</dbReference>
<comment type="caution">
    <text evidence="5">The sequence shown here is derived from an EMBL/GenBank/DDBJ whole genome shotgun (WGS) entry which is preliminary data.</text>
</comment>